<reference evidence="4" key="1">
    <citation type="submission" date="2024-07" db="EMBL/GenBank/DDBJ databases">
        <title>Whole genome sequence of bacterial strains from algal surface.</title>
        <authorList>
            <person name="Kumar P."/>
        </authorList>
    </citation>
    <scope>NUCLEOTIDE SEQUENCE</scope>
    <source>
        <strain evidence="4">PP-1MA</strain>
    </source>
</reference>
<keyword evidence="3" id="KW-0732">Signal</keyword>
<protein>
    <submittedName>
        <fullName evidence="4">Zn-dependent hydrolase</fullName>
    </submittedName>
</protein>
<feature type="chain" id="PRO_5044282833" evidence="3">
    <location>
        <begin position="21"/>
        <end position="558"/>
    </location>
</feature>
<organism evidence="4">
    <name type="scientific">Pseudidiomarina sp. PP-1MA</name>
    <dbReference type="NCBI Taxonomy" id="3237706"/>
    <lineage>
        <taxon>Bacteria</taxon>
        <taxon>Pseudomonadati</taxon>
        <taxon>Pseudomonadota</taxon>
        <taxon>Gammaproteobacteria</taxon>
        <taxon>Alteromonadales</taxon>
        <taxon>Idiomarinaceae</taxon>
        <taxon>Pseudidiomarina</taxon>
    </lineage>
</organism>
<dbReference type="AlphaFoldDB" id="A0AB39X8G0"/>
<proteinExistence type="predicted"/>
<dbReference type="PANTHER" id="PTHR23422:SF9">
    <property type="entry name" value="ZN-DEPENDENT HYDROLASE"/>
    <property type="match status" value="1"/>
</dbReference>
<dbReference type="InterPro" id="IPR039461">
    <property type="entry name" value="Peptidase_M49"/>
</dbReference>
<evidence type="ECO:0000256" key="1">
    <source>
        <dbReference type="ARBA" id="ARBA00022723"/>
    </source>
</evidence>
<accession>A0AB39X8G0</accession>
<dbReference type="GO" id="GO:0008239">
    <property type="term" value="F:dipeptidyl-peptidase activity"/>
    <property type="evidence" value="ECO:0007669"/>
    <property type="project" value="TreeGrafter"/>
</dbReference>
<dbReference type="GO" id="GO:0046872">
    <property type="term" value="F:metal ion binding"/>
    <property type="evidence" value="ECO:0007669"/>
    <property type="project" value="UniProtKB-KW"/>
</dbReference>
<sequence length="558" mass="61820">MKPITLALSSLALATSLALAGCSEPAPVKKANSDQVTASLVSGAEQRLDIYYPMDLTADLSHLTDRQRHMVELLIEASEIMDDLFWQQAYAGDKDQLLSQLDDSKVKRFTEINYGPWDRLNNDQPFLTGFADKPAGANFYPADMTKAEFEAADFAGKIDLYTLVRRDAVGKLYALPYNEAYREQLTQAAELLREAAEFAQDPQFKQYLEMRADAFLSNEYQASDFAWMDMTENMVDVVIGPIESYEDQLYGYRAAFESYVLIKDLAWSERLAIYAQHLPELQRNLPVPAAYKAEVPGAGAQLNAYDVVYYAGHSNAGSKTIAINLPNDEQVQLEKGTRRLQLKNAMRAKFDAILVPIAEQLIVPEQRQHITFDAFFANTMFHEVAHGLGIKNLVNASGTVREALKEHASALEEGKADILGLYMVTQLLEAGVITEGTLEDYYTTFLAGIFRSVRFGASSAHGKANMIRFNYFEQAGAFSRNADGLYSVNMDAMRSAMNSLSEKILTLQGDGDYAGVGELFDTMGNVGPQLQADLDRLAAADIPVDITFNQGNHVLGLN</sequence>
<keyword evidence="1" id="KW-0479">Metal-binding</keyword>
<name>A0AB39X8G0_9GAMM</name>
<dbReference type="PROSITE" id="PS51257">
    <property type="entry name" value="PROKAR_LIPOPROTEIN"/>
    <property type="match status" value="1"/>
</dbReference>
<feature type="signal peptide" evidence="3">
    <location>
        <begin position="1"/>
        <end position="20"/>
    </location>
</feature>
<evidence type="ECO:0000256" key="2">
    <source>
        <dbReference type="ARBA" id="ARBA00022801"/>
    </source>
</evidence>
<dbReference type="Pfam" id="PF03571">
    <property type="entry name" value="Peptidase_M49"/>
    <property type="match status" value="1"/>
</dbReference>
<keyword evidence="2 4" id="KW-0378">Hydrolase</keyword>
<dbReference type="Gene3D" id="3.30.540.30">
    <property type="match status" value="1"/>
</dbReference>
<evidence type="ECO:0000256" key="3">
    <source>
        <dbReference type="SAM" id="SignalP"/>
    </source>
</evidence>
<dbReference type="EMBL" id="CP165718">
    <property type="protein sequence ID" value="XDV09053.1"/>
    <property type="molecule type" value="Genomic_DNA"/>
</dbReference>
<dbReference type="PANTHER" id="PTHR23422">
    <property type="entry name" value="DIPEPTIDYL PEPTIDASE III-RELATED"/>
    <property type="match status" value="1"/>
</dbReference>
<gene>
    <name evidence="4" type="ORF">AB8S08_09835</name>
</gene>
<dbReference type="RefSeq" id="WP_369742629.1">
    <property type="nucleotide sequence ID" value="NZ_CP165718.1"/>
</dbReference>
<dbReference type="GO" id="GO:0005737">
    <property type="term" value="C:cytoplasm"/>
    <property type="evidence" value="ECO:0007669"/>
    <property type="project" value="TreeGrafter"/>
</dbReference>
<evidence type="ECO:0000313" key="4">
    <source>
        <dbReference type="EMBL" id="XDV09053.1"/>
    </source>
</evidence>